<evidence type="ECO:0000256" key="1">
    <source>
        <dbReference type="ARBA" id="ARBA00010923"/>
    </source>
</evidence>
<dbReference type="InterPro" id="IPR052021">
    <property type="entry name" value="Type-I_RS_S_subunit"/>
</dbReference>
<dbReference type="PANTHER" id="PTHR30408">
    <property type="entry name" value="TYPE-1 RESTRICTION ENZYME ECOKI SPECIFICITY PROTEIN"/>
    <property type="match status" value="1"/>
</dbReference>
<evidence type="ECO:0000256" key="2">
    <source>
        <dbReference type="ARBA" id="ARBA00022747"/>
    </source>
</evidence>
<dbReference type="HOGENOM" id="CLU_021095_2_1_5"/>
<keyword evidence="2" id="KW-0680">Restriction system</keyword>
<dbReference type="CDD" id="cd17262">
    <property type="entry name" value="RMtype1_S_Aco12261I-TRD2-CR2"/>
    <property type="match status" value="1"/>
</dbReference>
<feature type="domain" description="Type I restriction modification DNA specificity" evidence="4">
    <location>
        <begin position="210"/>
        <end position="356"/>
    </location>
</feature>
<dbReference type="InterPro" id="IPR044946">
    <property type="entry name" value="Restrct_endonuc_typeI_TRD_sf"/>
</dbReference>
<dbReference type="Proteomes" id="UP000009044">
    <property type="component" value="Chromosome"/>
</dbReference>
<dbReference type="RefSeq" id="WP_014106145.1">
    <property type="nucleotide sequence ID" value="NC_016027.1"/>
</dbReference>
<reference evidence="6" key="1">
    <citation type="journal article" date="2011" name="J. Bacteriol.">
        <title>Complete genome sequence of NBRC 3288, a unique cellulose-nonproducing strain of Gluconacetobacter xylinus isolated from vinegar.</title>
        <authorList>
            <person name="Ogino H."/>
            <person name="Azuma Y."/>
            <person name="Hosoyama A."/>
            <person name="Nakazawa H."/>
            <person name="Matsutani M."/>
            <person name="Hasegawa A."/>
            <person name="Otsuyama K."/>
            <person name="Matsushita K."/>
            <person name="Fujita N."/>
            <person name="Shirai M."/>
        </authorList>
    </citation>
    <scope>NUCLEOTIDE SEQUENCE [LARGE SCALE GENOMIC DNA]</scope>
    <source>
        <strain evidence="6">NBRC 3288 / BCRC 11682 / LMG 1693</strain>
    </source>
</reference>
<dbReference type="GO" id="GO:0003677">
    <property type="term" value="F:DNA binding"/>
    <property type="evidence" value="ECO:0007669"/>
    <property type="project" value="UniProtKB-KW"/>
</dbReference>
<dbReference type="EMBL" id="AP012159">
    <property type="protein sequence ID" value="BAK84648.1"/>
    <property type="molecule type" value="Genomic_DNA"/>
</dbReference>
<evidence type="ECO:0000313" key="5">
    <source>
        <dbReference type="EMBL" id="BAK84648.1"/>
    </source>
</evidence>
<gene>
    <name evidence="5" type="ordered locus">GLX_22360</name>
</gene>
<proteinExistence type="inferred from homology"/>
<comment type="similarity">
    <text evidence="1">Belongs to the type-I restriction system S methylase family.</text>
</comment>
<dbReference type="AlphaFoldDB" id="G2I140"/>
<evidence type="ECO:0000256" key="3">
    <source>
        <dbReference type="ARBA" id="ARBA00023125"/>
    </source>
</evidence>
<dbReference type="Gene3D" id="1.10.287.1120">
    <property type="entry name" value="Bipartite methylase S protein"/>
    <property type="match status" value="1"/>
</dbReference>
<feature type="domain" description="Type I restriction modification DNA specificity" evidence="4">
    <location>
        <begin position="4"/>
        <end position="164"/>
    </location>
</feature>
<name>G2I140_KOMMN</name>
<dbReference type="GO" id="GO:0009307">
    <property type="term" value="P:DNA restriction-modification system"/>
    <property type="evidence" value="ECO:0007669"/>
    <property type="project" value="UniProtKB-KW"/>
</dbReference>
<keyword evidence="3" id="KW-0238">DNA-binding</keyword>
<dbReference type="KEGG" id="gxy:GLX_22360"/>
<sequence>MVGNWPFFPLSELTINYDARRVPIKEADRRLGLYPYYGASGIVDYVNDYIFDGEYLLIAEDGENLRTRQTPVAFMASGRFWVNNHAHVVTGNGNASTRFINYALQCTDISSYLTGAVMPKLTQSNLNRIEIPVPSQIIQNRIVDILGVLDDKIKLNRQVAKTLEAMAQALFKSWFVDFGPVRAKAEGRPAKLPDGVAVLFPDQLGKDGLPEGWNAATLLDFFDLEGGGTPKTSVADYWDGDVPWFSVVDTPVSGIYVHDTKRMLTQAGLANCAATLLPENATIVTARGTVGKIALVGRPMAINQSCYAAIAKDNYGPFFIYFLIQSSLEALRTQTHGSVFDTITRSTFASVSTNRPPHALAAIYEAAVTPLLGKMKVVAEQSRALATLRDTLLPKLIFGELRIRDAEQTVVAA</sequence>
<dbReference type="STRING" id="634177.GLX_22360"/>
<dbReference type="Pfam" id="PF01420">
    <property type="entry name" value="Methylase_S"/>
    <property type="match status" value="2"/>
</dbReference>
<dbReference type="PANTHER" id="PTHR30408:SF13">
    <property type="entry name" value="TYPE I RESTRICTION ENZYME HINDI SPECIFICITY SUBUNIT"/>
    <property type="match status" value="1"/>
</dbReference>
<dbReference type="eggNOG" id="COG0732">
    <property type="taxonomic scope" value="Bacteria"/>
</dbReference>
<dbReference type="InterPro" id="IPR000055">
    <property type="entry name" value="Restrct_endonuc_typeI_TRD"/>
</dbReference>
<dbReference type="SUPFAM" id="SSF116734">
    <property type="entry name" value="DNA methylase specificity domain"/>
    <property type="match status" value="2"/>
</dbReference>
<accession>G2I140</accession>
<evidence type="ECO:0000313" key="6">
    <source>
        <dbReference type="Proteomes" id="UP000009044"/>
    </source>
</evidence>
<protein>
    <submittedName>
        <fullName evidence="5">Type I DNA specificity S subunit</fullName>
    </submittedName>
</protein>
<dbReference type="Gene3D" id="3.90.220.20">
    <property type="entry name" value="DNA methylase specificity domains"/>
    <property type="match status" value="2"/>
</dbReference>
<dbReference type="REBASE" id="40584">
    <property type="entry name" value="S.Gxy3288ORF22350P"/>
</dbReference>
<dbReference type="PATRIC" id="fig|634177.7.peg.2524"/>
<dbReference type="CDD" id="cd17243">
    <property type="entry name" value="RMtype1_S_AchA6I-TRD2-CR2_like"/>
    <property type="match status" value="1"/>
</dbReference>
<evidence type="ECO:0000259" key="4">
    <source>
        <dbReference type="Pfam" id="PF01420"/>
    </source>
</evidence>
<organism evidence="5 6">
    <name type="scientific">Komagataeibacter medellinensis (strain NBRC 3288 / BCRC 11682 / LMG 1693 / Kondo 51)</name>
    <name type="common">Gluconacetobacter medellinensis</name>
    <dbReference type="NCBI Taxonomy" id="634177"/>
    <lineage>
        <taxon>Bacteria</taxon>
        <taxon>Pseudomonadati</taxon>
        <taxon>Pseudomonadota</taxon>
        <taxon>Alphaproteobacteria</taxon>
        <taxon>Acetobacterales</taxon>
        <taxon>Acetobacteraceae</taxon>
        <taxon>Komagataeibacter</taxon>
    </lineage>
</organism>